<dbReference type="Gramene" id="ONI04842">
    <property type="protein sequence ID" value="ONI04842"/>
    <property type="gene ID" value="PRUPE_6G342900"/>
</dbReference>
<reference evidence="1 2" key="1">
    <citation type="journal article" date="2013" name="Nat. Genet.">
        <title>The high-quality draft genome of peach (Prunus persica) identifies unique patterns of genetic diversity, domestication and genome evolution.</title>
        <authorList>
            <consortium name="International Peach Genome Initiative"/>
            <person name="Verde I."/>
            <person name="Abbott A.G."/>
            <person name="Scalabrin S."/>
            <person name="Jung S."/>
            <person name="Shu S."/>
            <person name="Marroni F."/>
            <person name="Zhebentyayeva T."/>
            <person name="Dettori M.T."/>
            <person name="Grimwood J."/>
            <person name="Cattonaro F."/>
            <person name="Zuccolo A."/>
            <person name="Rossini L."/>
            <person name="Jenkins J."/>
            <person name="Vendramin E."/>
            <person name="Meisel L.A."/>
            <person name="Decroocq V."/>
            <person name="Sosinski B."/>
            <person name="Prochnik S."/>
            <person name="Mitros T."/>
            <person name="Policriti A."/>
            <person name="Cipriani G."/>
            <person name="Dondini L."/>
            <person name="Ficklin S."/>
            <person name="Goodstein D.M."/>
            <person name="Xuan P."/>
            <person name="Del Fabbro C."/>
            <person name="Aramini V."/>
            <person name="Copetti D."/>
            <person name="Gonzalez S."/>
            <person name="Horner D.S."/>
            <person name="Falchi R."/>
            <person name="Lucas S."/>
            <person name="Mica E."/>
            <person name="Maldonado J."/>
            <person name="Lazzari B."/>
            <person name="Bielenberg D."/>
            <person name="Pirona R."/>
            <person name="Miculan M."/>
            <person name="Barakat A."/>
            <person name="Testolin R."/>
            <person name="Stella A."/>
            <person name="Tartarini S."/>
            <person name="Tonutti P."/>
            <person name="Arus P."/>
            <person name="Orellana A."/>
            <person name="Wells C."/>
            <person name="Main D."/>
            <person name="Vizzotto G."/>
            <person name="Silva H."/>
            <person name="Salamini F."/>
            <person name="Schmutz J."/>
            <person name="Morgante M."/>
            <person name="Rokhsar D.S."/>
        </authorList>
    </citation>
    <scope>NUCLEOTIDE SEQUENCE [LARGE SCALE GENOMIC DNA]</scope>
    <source>
        <strain evidence="2">cv. Nemared</strain>
    </source>
</reference>
<protein>
    <submittedName>
        <fullName evidence="1">Uncharacterized protein</fullName>
    </submittedName>
</protein>
<accession>A0A251NZX1</accession>
<name>A0A251NZX1_PRUPE</name>
<dbReference type="Proteomes" id="UP000006882">
    <property type="component" value="Chromosome G6"/>
</dbReference>
<proteinExistence type="predicted"/>
<gene>
    <name evidence="1" type="ORF">PRUPE_6G342900</name>
</gene>
<dbReference type="EMBL" id="CM007656">
    <property type="protein sequence ID" value="ONI04842.1"/>
    <property type="molecule type" value="Genomic_DNA"/>
</dbReference>
<evidence type="ECO:0000313" key="2">
    <source>
        <dbReference type="Proteomes" id="UP000006882"/>
    </source>
</evidence>
<evidence type="ECO:0000313" key="1">
    <source>
        <dbReference type="EMBL" id="ONI04842.1"/>
    </source>
</evidence>
<sequence>MRHWRGPFPPPVKDTESKIIEDRQIDIWSFWLCPCSCWCDGLAVVPTNVP</sequence>
<dbReference type="AlphaFoldDB" id="A0A251NZX1"/>
<keyword evidence="2" id="KW-1185">Reference proteome</keyword>
<organism evidence="1 2">
    <name type="scientific">Prunus persica</name>
    <name type="common">Peach</name>
    <name type="synonym">Amygdalus persica</name>
    <dbReference type="NCBI Taxonomy" id="3760"/>
    <lineage>
        <taxon>Eukaryota</taxon>
        <taxon>Viridiplantae</taxon>
        <taxon>Streptophyta</taxon>
        <taxon>Embryophyta</taxon>
        <taxon>Tracheophyta</taxon>
        <taxon>Spermatophyta</taxon>
        <taxon>Magnoliopsida</taxon>
        <taxon>eudicotyledons</taxon>
        <taxon>Gunneridae</taxon>
        <taxon>Pentapetalae</taxon>
        <taxon>rosids</taxon>
        <taxon>fabids</taxon>
        <taxon>Rosales</taxon>
        <taxon>Rosaceae</taxon>
        <taxon>Amygdaloideae</taxon>
        <taxon>Amygdaleae</taxon>
        <taxon>Prunus</taxon>
    </lineage>
</organism>